<dbReference type="Pfam" id="PF00515">
    <property type="entry name" value="TPR_1"/>
    <property type="match status" value="1"/>
</dbReference>
<dbReference type="InterPro" id="IPR011990">
    <property type="entry name" value="TPR-like_helical_dom_sf"/>
</dbReference>
<feature type="compositionally biased region" description="Polar residues" evidence="4">
    <location>
        <begin position="25"/>
        <end position="41"/>
    </location>
</feature>
<dbReference type="Pfam" id="PF13181">
    <property type="entry name" value="TPR_8"/>
    <property type="match status" value="1"/>
</dbReference>
<evidence type="ECO:0000256" key="4">
    <source>
        <dbReference type="SAM" id="MobiDB-lite"/>
    </source>
</evidence>
<proteinExistence type="predicted"/>
<accession>A0A346AZ04</accession>
<evidence type="ECO:0000256" key="5">
    <source>
        <dbReference type="SAM" id="SignalP"/>
    </source>
</evidence>
<dbReference type="AlphaFoldDB" id="A0A346AZ04"/>
<protein>
    <submittedName>
        <fullName evidence="6">Tetratricopeptide repeat protein</fullName>
    </submittedName>
</protein>
<name>A0A346AZ04_9FIRM</name>
<feature type="repeat" description="TPR" evidence="3">
    <location>
        <begin position="159"/>
        <end position="192"/>
    </location>
</feature>
<dbReference type="OrthoDB" id="1633926at2"/>
<keyword evidence="2 3" id="KW-0802">TPR repeat</keyword>
<feature type="repeat" description="TPR" evidence="3">
    <location>
        <begin position="125"/>
        <end position="158"/>
    </location>
</feature>
<dbReference type="Pfam" id="PF13432">
    <property type="entry name" value="TPR_16"/>
    <property type="match status" value="1"/>
</dbReference>
<feature type="chain" id="PRO_5039135964" evidence="5">
    <location>
        <begin position="18"/>
        <end position="218"/>
    </location>
</feature>
<dbReference type="PANTHER" id="PTHR44943:SF8">
    <property type="entry name" value="TPR REPEAT-CONTAINING PROTEIN MJ0263"/>
    <property type="match status" value="1"/>
</dbReference>
<dbReference type="SMART" id="SM00028">
    <property type="entry name" value="TPR"/>
    <property type="match status" value="4"/>
</dbReference>
<keyword evidence="5" id="KW-0732">Signal</keyword>
<organism evidence="6 7">
    <name type="scientific">Megasphaera stantonii</name>
    <dbReference type="NCBI Taxonomy" id="2144175"/>
    <lineage>
        <taxon>Bacteria</taxon>
        <taxon>Bacillati</taxon>
        <taxon>Bacillota</taxon>
        <taxon>Negativicutes</taxon>
        <taxon>Veillonellales</taxon>
        <taxon>Veillonellaceae</taxon>
        <taxon>Megasphaera</taxon>
    </lineage>
</organism>
<dbReference type="Gene3D" id="1.25.40.10">
    <property type="entry name" value="Tetratricopeptide repeat domain"/>
    <property type="match status" value="2"/>
</dbReference>
<gene>
    <name evidence="6" type="ORF">DKB62_05685</name>
</gene>
<dbReference type="PROSITE" id="PS50293">
    <property type="entry name" value="TPR_REGION"/>
    <property type="match status" value="1"/>
</dbReference>
<dbReference type="InterPro" id="IPR019734">
    <property type="entry name" value="TPR_rpt"/>
</dbReference>
<dbReference type="EMBL" id="CP029462">
    <property type="protein sequence ID" value="AXL21097.1"/>
    <property type="molecule type" value="Genomic_DNA"/>
</dbReference>
<dbReference type="PROSITE" id="PS51257">
    <property type="entry name" value="PROKAR_LIPOPROTEIN"/>
    <property type="match status" value="1"/>
</dbReference>
<dbReference type="PANTHER" id="PTHR44943">
    <property type="entry name" value="CELLULOSE SYNTHASE OPERON PROTEIN C"/>
    <property type="match status" value="1"/>
</dbReference>
<evidence type="ECO:0000256" key="3">
    <source>
        <dbReference type="PROSITE-ProRule" id="PRU00339"/>
    </source>
</evidence>
<evidence type="ECO:0000256" key="2">
    <source>
        <dbReference type="ARBA" id="ARBA00022803"/>
    </source>
</evidence>
<dbReference type="PROSITE" id="PS50005">
    <property type="entry name" value="TPR"/>
    <property type="match status" value="2"/>
</dbReference>
<evidence type="ECO:0000256" key="1">
    <source>
        <dbReference type="ARBA" id="ARBA00022737"/>
    </source>
</evidence>
<feature type="signal peptide" evidence="5">
    <location>
        <begin position="1"/>
        <end position="17"/>
    </location>
</feature>
<sequence length="218" mass="23652">MKYKICLAVLASILALAASGCSSSQDEGQPNMPQQQQSETKTALPISAESERFCQEGLAAYSRFEYDAAIAAYDKAIQTDGRNYQALSGKGVALAMRGNETGSRQDVADGIASIQKALALQPDYVPAFYDLALAYKIDGQYDKSISYFQKVLAADPNNTWSYYGIATIYGDKGDAKNAVVYLKKAAALDKENVLEAARTQSHFDSIRNDAEFRALVSP</sequence>
<dbReference type="KEGG" id="meg:DKB62_05685"/>
<dbReference type="SUPFAM" id="SSF48452">
    <property type="entry name" value="TPR-like"/>
    <property type="match status" value="1"/>
</dbReference>
<keyword evidence="1" id="KW-0677">Repeat</keyword>
<dbReference type="RefSeq" id="WP_107196168.1">
    <property type="nucleotide sequence ID" value="NZ_CP029462.1"/>
</dbReference>
<feature type="region of interest" description="Disordered" evidence="4">
    <location>
        <begin position="24"/>
        <end position="43"/>
    </location>
</feature>
<keyword evidence="7" id="KW-1185">Reference proteome</keyword>
<evidence type="ECO:0000313" key="7">
    <source>
        <dbReference type="Proteomes" id="UP000254337"/>
    </source>
</evidence>
<evidence type="ECO:0000313" key="6">
    <source>
        <dbReference type="EMBL" id="AXL21097.1"/>
    </source>
</evidence>
<dbReference type="InterPro" id="IPR051685">
    <property type="entry name" value="Ycf3/AcsC/BcsC/TPR_MFPF"/>
</dbReference>
<dbReference type="NCBIfam" id="NF047558">
    <property type="entry name" value="TPR_END_plus"/>
    <property type="match status" value="1"/>
</dbReference>
<dbReference type="Proteomes" id="UP000254337">
    <property type="component" value="Chromosome"/>
</dbReference>
<reference evidence="6 7" key="1">
    <citation type="submission" date="2018-05" db="EMBL/GenBank/DDBJ databases">
        <title>Complete genome sequence of Megasphaera sp. AJH120T, isolated from the ceca of a chicken.</title>
        <authorList>
            <person name="Maki J."/>
            <person name="Looft T."/>
        </authorList>
    </citation>
    <scope>NUCLEOTIDE SEQUENCE [LARGE SCALE GENOMIC DNA]</scope>
    <source>
        <strain evidence="6 7">AJH120</strain>
    </source>
</reference>